<dbReference type="Gene3D" id="2.10.60.10">
    <property type="entry name" value="CD59"/>
    <property type="match status" value="1"/>
</dbReference>
<protein>
    <submittedName>
        <fullName evidence="7">Uncharacterized protein LOC132536850</fullName>
    </submittedName>
</protein>
<dbReference type="SUPFAM" id="SSF57302">
    <property type="entry name" value="Snake toxin-like"/>
    <property type="match status" value="1"/>
</dbReference>
<evidence type="ECO:0000313" key="7">
    <source>
        <dbReference type="RefSeq" id="XP_060042219.1"/>
    </source>
</evidence>
<feature type="signal peptide" evidence="4">
    <location>
        <begin position="1"/>
        <end position="19"/>
    </location>
</feature>
<dbReference type="Proteomes" id="UP001652624">
    <property type="component" value="Chromosome 2"/>
</dbReference>
<dbReference type="Pfam" id="PF00021">
    <property type="entry name" value="UPAR_LY6"/>
    <property type="match status" value="2"/>
</dbReference>
<accession>A0ABM3X069</accession>
<dbReference type="InterPro" id="IPR045860">
    <property type="entry name" value="Snake_toxin-like_sf"/>
</dbReference>
<dbReference type="InterPro" id="IPR050918">
    <property type="entry name" value="CNF-like_PLA2_Inhibitor"/>
</dbReference>
<organism evidence="6 7">
    <name type="scientific">Erinaceus europaeus</name>
    <name type="common">Western European hedgehog</name>
    <dbReference type="NCBI Taxonomy" id="9365"/>
    <lineage>
        <taxon>Eukaryota</taxon>
        <taxon>Metazoa</taxon>
        <taxon>Chordata</taxon>
        <taxon>Craniata</taxon>
        <taxon>Vertebrata</taxon>
        <taxon>Euteleostomi</taxon>
        <taxon>Mammalia</taxon>
        <taxon>Eutheria</taxon>
        <taxon>Laurasiatheria</taxon>
        <taxon>Eulipotyphla</taxon>
        <taxon>Erinaceidae</taxon>
        <taxon>Erinaceinae</taxon>
        <taxon>Erinaceus</taxon>
    </lineage>
</organism>
<name>A0ABM3X069_ERIEU</name>
<keyword evidence="2" id="KW-0964">Secreted</keyword>
<gene>
    <name evidence="7" type="primary">LOC132536850</name>
</gene>
<proteinExistence type="predicted"/>
<dbReference type="GeneID" id="132536850"/>
<feature type="domain" description="UPAR/Ly6" evidence="5">
    <location>
        <begin position="162"/>
        <end position="215"/>
    </location>
</feature>
<reference evidence="7" key="2">
    <citation type="submission" date="2025-08" db="UniProtKB">
        <authorList>
            <consortium name="RefSeq"/>
        </authorList>
    </citation>
    <scope>IDENTIFICATION</scope>
</reference>
<keyword evidence="6" id="KW-1185">Reference proteome</keyword>
<feature type="chain" id="PRO_5046489776" evidence="4">
    <location>
        <begin position="20"/>
        <end position="274"/>
    </location>
</feature>
<feature type="compositionally biased region" description="Low complexity" evidence="3">
    <location>
        <begin position="42"/>
        <end position="57"/>
    </location>
</feature>
<dbReference type="RefSeq" id="XP_060042219.1">
    <property type="nucleotide sequence ID" value="XM_060186236.1"/>
</dbReference>
<dbReference type="InterPro" id="IPR016054">
    <property type="entry name" value="LY6_UPA_recep-like"/>
</dbReference>
<dbReference type="PANTHER" id="PTHR20914">
    <property type="entry name" value="LY6/PLAUR DOMAIN-CONTAINING PROTEIN 8"/>
    <property type="match status" value="1"/>
</dbReference>
<evidence type="ECO:0000256" key="4">
    <source>
        <dbReference type="SAM" id="SignalP"/>
    </source>
</evidence>
<dbReference type="PANTHER" id="PTHR20914:SF9">
    <property type="entry name" value="COILED, ISOFORM A"/>
    <property type="match status" value="1"/>
</dbReference>
<feature type="region of interest" description="Disordered" evidence="3">
    <location>
        <begin position="21"/>
        <end position="58"/>
    </location>
</feature>
<sequence>MLWLLALALLGALAAPAEPLESSTHPQAAGRHSSTADRTHAEAASTQSRTAATTKATESPSKAKATSCFTCSDPAHCTTLSCPHDKNYCLQEWGIVALAGSQSVAWRNGSCVAWEDCRPNTTWALNYNVHFGFWANTTCCHGNCKAPELLDTLPPPPFLNRFLCPTCEGSSSAACNASLYMQCPYGETECVQMDLVSREGGRTWSVRGCGSLDLCKAGRPPLKLPELSGLGVARQPFCNVRRRAVIEAKCRSAAPGLRLALPALLLLALGIVLL</sequence>
<evidence type="ECO:0000256" key="1">
    <source>
        <dbReference type="ARBA" id="ARBA00004613"/>
    </source>
</evidence>
<evidence type="ECO:0000256" key="2">
    <source>
        <dbReference type="ARBA" id="ARBA00022525"/>
    </source>
</evidence>
<feature type="domain" description="UPAR/Ly6" evidence="5">
    <location>
        <begin position="65"/>
        <end position="143"/>
    </location>
</feature>
<comment type="subcellular location">
    <subcellularLocation>
        <location evidence="1">Secreted</location>
    </subcellularLocation>
</comment>
<evidence type="ECO:0000313" key="6">
    <source>
        <dbReference type="Proteomes" id="UP001652624"/>
    </source>
</evidence>
<evidence type="ECO:0000259" key="5">
    <source>
        <dbReference type="Pfam" id="PF00021"/>
    </source>
</evidence>
<reference evidence="6" key="1">
    <citation type="submission" date="2025-05" db="UniProtKB">
        <authorList>
            <consortium name="RefSeq"/>
        </authorList>
    </citation>
    <scope>NUCLEOTIDE SEQUENCE [LARGE SCALE GENOMIC DNA]</scope>
</reference>
<evidence type="ECO:0000256" key="3">
    <source>
        <dbReference type="SAM" id="MobiDB-lite"/>
    </source>
</evidence>
<keyword evidence="4" id="KW-0732">Signal</keyword>